<name>A0ABP6L002_9ACTN</name>
<dbReference type="RefSeq" id="WP_234520138.1">
    <property type="nucleotide sequence ID" value="NZ_BAAAUF010000006.1"/>
</dbReference>
<dbReference type="Proteomes" id="UP001501532">
    <property type="component" value="Unassembled WGS sequence"/>
</dbReference>
<evidence type="ECO:0000313" key="1">
    <source>
        <dbReference type="EMBL" id="GAA3028264.1"/>
    </source>
</evidence>
<evidence type="ECO:0000313" key="2">
    <source>
        <dbReference type="Proteomes" id="UP001501532"/>
    </source>
</evidence>
<dbReference type="EMBL" id="BAAAUF010000006">
    <property type="protein sequence ID" value="GAA3028264.1"/>
    <property type="molecule type" value="Genomic_DNA"/>
</dbReference>
<organism evidence="1 2">
    <name type="scientific">Streptomyces glomeratus</name>
    <dbReference type="NCBI Taxonomy" id="284452"/>
    <lineage>
        <taxon>Bacteria</taxon>
        <taxon>Bacillati</taxon>
        <taxon>Actinomycetota</taxon>
        <taxon>Actinomycetes</taxon>
        <taxon>Kitasatosporales</taxon>
        <taxon>Streptomycetaceae</taxon>
        <taxon>Streptomyces</taxon>
    </lineage>
</organism>
<keyword evidence="2" id="KW-1185">Reference proteome</keyword>
<proteinExistence type="predicted"/>
<reference evidence="2" key="1">
    <citation type="journal article" date="2019" name="Int. J. Syst. Evol. Microbiol.">
        <title>The Global Catalogue of Microorganisms (GCM) 10K type strain sequencing project: providing services to taxonomists for standard genome sequencing and annotation.</title>
        <authorList>
            <consortium name="The Broad Institute Genomics Platform"/>
            <consortium name="The Broad Institute Genome Sequencing Center for Infectious Disease"/>
            <person name="Wu L."/>
            <person name="Ma J."/>
        </authorList>
    </citation>
    <scope>NUCLEOTIDE SEQUENCE [LARGE SCALE GENOMIC DNA]</scope>
    <source>
        <strain evidence="2">JCM 9091</strain>
    </source>
</reference>
<gene>
    <name evidence="1" type="ORF">GCM10010448_07830</name>
</gene>
<comment type="caution">
    <text evidence="1">The sequence shown here is derived from an EMBL/GenBank/DDBJ whole genome shotgun (WGS) entry which is preliminary data.</text>
</comment>
<accession>A0ABP6L002</accession>
<protein>
    <submittedName>
        <fullName evidence="1">Uncharacterized protein</fullName>
    </submittedName>
</protein>
<sequence length="65" mass="7249">MSAPAVDLSDRSAECVLAARDGYQDLHGSCRQTKDVPLPHHRDILLVKRCTCWCHRYSKCPPGLA</sequence>